<comment type="function">
    <text evidence="9">Could be involved in resistance to puromycin, acriflavine and tetraphenylarsonium chloride.</text>
</comment>
<evidence type="ECO:0000313" key="11">
    <source>
        <dbReference type="EMBL" id="MFC4820189.1"/>
    </source>
</evidence>
<dbReference type="PANTHER" id="PTHR30203:SF20">
    <property type="entry name" value="MULTIDRUG RESISTANCE OUTER MEMBRANE PROTEIN MDTP-RELATED"/>
    <property type="match status" value="1"/>
</dbReference>
<evidence type="ECO:0000256" key="9">
    <source>
        <dbReference type="ARBA" id="ARBA00037313"/>
    </source>
</evidence>
<dbReference type="Pfam" id="PF02321">
    <property type="entry name" value="OEP"/>
    <property type="match status" value="2"/>
</dbReference>
<dbReference type="Gene3D" id="1.20.1600.10">
    <property type="entry name" value="Outer membrane efflux proteins (OEP)"/>
    <property type="match status" value="1"/>
</dbReference>
<feature type="chain" id="PRO_5044989759" evidence="10">
    <location>
        <begin position="20"/>
        <end position="497"/>
    </location>
</feature>
<dbReference type="InterPro" id="IPR003423">
    <property type="entry name" value="OMP_efflux"/>
</dbReference>
<keyword evidence="5 10" id="KW-0732">Signal</keyword>
<dbReference type="SUPFAM" id="SSF56954">
    <property type="entry name" value="Outer membrane efflux proteins (OEP)"/>
    <property type="match status" value="1"/>
</dbReference>
<sequence>MRWMRSGFLVLLGALSSCALIREDSAPKPMIAPERIDLATDIRLARDGWPPARWWTRYDDAQLNTLIERGLADSPGVRVARERVEQARADVRRARAATQFKAAAFTRVYRQWSDADGRVGPFSITDPVPGLDDGGYNSGARDGTVSSAGIAGSYVFDLWGLQRSAVDATIGAQNAQLAEAAAVELEIATTVAQTYFSLQTTLRKIALLERTRDILAESVAAMKARKERGLITQTVVAKANEQLLQTEQLLSLAHTQVIGLREVLRALVGAGADDFAAIQAVPLPQPQPQLPATLSYALLSHRPDLVVLRWYVQSSFDQIDAARAAFYPSFDIKALLGFNAIRIDDVLHINSRQFRLVPGLTLPLFDGGQLNANLRKARTASNTLIEQYNQAVLNAVRDVAVAATQMQGMEEQARLEQEKYLQVRQGADDAQAHRDRGLVSRVAALEAQIPLLSEEAQLADTQGKRLAAEISLIKALGGGYDLPDSPHGDSAGQRGRR</sequence>
<reference evidence="12" key="1">
    <citation type="journal article" date="2019" name="Int. J. Syst. Evol. Microbiol.">
        <title>The Global Catalogue of Microorganisms (GCM) 10K type strain sequencing project: providing services to taxonomists for standard genome sequencing and annotation.</title>
        <authorList>
            <consortium name="The Broad Institute Genomics Platform"/>
            <consortium name="The Broad Institute Genome Sequencing Center for Infectious Disease"/>
            <person name="Wu L."/>
            <person name="Ma J."/>
        </authorList>
    </citation>
    <scope>NUCLEOTIDE SEQUENCE [LARGE SCALE GENOMIC DNA]</scope>
    <source>
        <strain evidence="12">CCUG 30340</strain>
    </source>
</reference>
<evidence type="ECO:0000313" key="12">
    <source>
        <dbReference type="Proteomes" id="UP001595886"/>
    </source>
</evidence>
<comment type="similarity">
    <text evidence="2 10">Belongs to the outer membrane factor (OMF) (TC 1.B.17) family.</text>
</comment>
<evidence type="ECO:0000256" key="1">
    <source>
        <dbReference type="ARBA" id="ARBA00004370"/>
    </source>
</evidence>
<dbReference type="RefSeq" id="WP_380020021.1">
    <property type="nucleotide sequence ID" value="NZ_JBHSHD010000006.1"/>
</dbReference>
<dbReference type="Proteomes" id="UP001595886">
    <property type="component" value="Unassembled WGS sequence"/>
</dbReference>
<proteinExistence type="inferred from homology"/>
<keyword evidence="3 10" id="KW-1134">Transmembrane beta strand</keyword>
<dbReference type="PANTHER" id="PTHR30203">
    <property type="entry name" value="OUTER MEMBRANE CATION EFFLUX PROTEIN"/>
    <property type="match status" value="1"/>
</dbReference>
<keyword evidence="6 10" id="KW-0472">Membrane</keyword>
<evidence type="ECO:0000256" key="5">
    <source>
        <dbReference type="ARBA" id="ARBA00022729"/>
    </source>
</evidence>
<accession>A0ABV9QXH4</accession>
<evidence type="ECO:0000256" key="7">
    <source>
        <dbReference type="ARBA" id="ARBA00023139"/>
    </source>
</evidence>
<keyword evidence="12" id="KW-1185">Reference proteome</keyword>
<protein>
    <submittedName>
        <fullName evidence="11">Efflux transporter outer membrane subunit</fullName>
    </submittedName>
</protein>
<evidence type="ECO:0000256" key="10">
    <source>
        <dbReference type="RuleBase" id="RU362097"/>
    </source>
</evidence>
<dbReference type="InterPro" id="IPR010131">
    <property type="entry name" value="MdtP/NodT-like"/>
</dbReference>
<keyword evidence="7 10" id="KW-0564">Palmitate</keyword>
<evidence type="ECO:0000256" key="4">
    <source>
        <dbReference type="ARBA" id="ARBA00022692"/>
    </source>
</evidence>
<comment type="caution">
    <text evidence="11">The sequence shown here is derived from an EMBL/GenBank/DDBJ whole genome shotgun (WGS) entry which is preliminary data.</text>
</comment>
<keyword evidence="8 10" id="KW-0449">Lipoprotein</keyword>
<evidence type="ECO:0000256" key="2">
    <source>
        <dbReference type="ARBA" id="ARBA00007613"/>
    </source>
</evidence>
<dbReference type="Gene3D" id="2.20.200.10">
    <property type="entry name" value="Outer membrane efflux proteins (OEP)"/>
    <property type="match status" value="1"/>
</dbReference>
<feature type="signal peptide" evidence="10">
    <location>
        <begin position="1"/>
        <end position="19"/>
    </location>
</feature>
<comment type="subcellular location">
    <subcellularLocation>
        <location evidence="10">Cell outer membrane</location>
        <topology evidence="10">Lipid-anchor</topology>
    </subcellularLocation>
    <subcellularLocation>
        <location evidence="1">Membrane</location>
    </subcellularLocation>
</comment>
<gene>
    <name evidence="11" type="ORF">ACFO6Q_07630</name>
</gene>
<name>A0ABV9QXH4_9GAMM</name>
<evidence type="ECO:0000256" key="6">
    <source>
        <dbReference type="ARBA" id="ARBA00023136"/>
    </source>
</evidence>
<dbReference type="EMBL" id="JBHSHD010000006">
    <property type="protein sequence ID" value="MFC4820189.1"/>
    <property type="molecule type" value="Genomic_DNA"/>
</dbReference>
<dbReference type="NCBIfam" id="TIGR01845">
    <property type="entry name" value="outer_NodT"/>
    <property type="match status" value="1"/>
</dbReference>
<evidence type="ECO:0000256" key="3">
    <source>
        <dbReference type="ARBA" id="ARBA00022452"/>
    </source>
</evidence>
<organism evidence="11 12">
    <name type="scientific">Dokdonella ginsengisoli</name>
    <dbReference type="NCBI Taxonomy" id="363846"/>
    <lineage>
        <taxon>Bacteria</taxon>
        <taxon>Pseudomonadati</taxon>
        <taxon>Pseudomonadota</taxon>
        <taxon>Gammaproteobacteria</taxon>
        <taxon>Lysobacterales</taxon>
        <taxon>Rhodanobacteraceae</taxon>
        <taxon>Dokdonella</taxon>
    </lineage>
</organism>
<dbReference type="PROSITE" id="PS51257">
    <property type="entry name" value="PROKAR_LIPOPROTEIN"/>
    <property type="match status" value="1"/>
</dbReference>
<evidence type="ECO:0000256" key="8">
    <source>
        <dbReference type="ARBA" id="ARBA00023288"/>
    </source>
</evidence>
<keyword evidence="4 10" id="KW-0812">Transmembrane</keyword>